<keyword evidence="3" id="KW-1185">Reference proteome</keyword>
<dbReference type="Proteomes" id="UP000824540">
    <property type="component" value="Unassembled WGS sequence"/>
</dbReference>
<name>A0A8T2MPV5_9TELE</name>
<protein>
    <submittedName>
        <fullName evidence="1">Uncharacterized protein</fullName>
    </submittedName>
</protein>
<reference evidence="1" key="1">
    <citation type="thesis" date="2021" institute="BYU ScholarsArchive" country="Provo, UT, USA">
        <title>Applications of and Algorithms for Genome Assembly and Genomic Analyses with an Emphasis on Marine Teleosts.</title>
        <authorList>
            <person name="Pickett B.D."/>
        </authorList>
    </citation>
    <scope>NUCLEOTIDE SEQUENCE</scope>
    <source>
        <strain evidence="1">HI-2016</strain>
    </source>
</reference>
<evidence type="ECO:0000313" key="3">
    <source>
        <dbReference type="Proteomes" id="UP000824540"/>
    </source>
</evidence>
<evidence type="ECO:0000313" key="1">
    <source>
        <dbReference type="EMBL" id="KAG9330154.1"/>
    </source>
</evidence>
<dbReference type="AlphaFoldDB" id="A0A8T2MPV5"/>
<dbReference type="EMBL" id="JAFBMS010000212">
    <property type="protein sequence ID" value="KAG9333177.1"/>
    <property type="molecule type" value="Genomic_DNA"/>
</dbReference>
<sequence>MRVGGGRRGGGVGVWGGSSVCGFRVDNQANAHKQALGSMKAAQSFTAGRCRAERIAQEGMADRRF</sequence>
<evidence type="ECO:0000313" key="2">
    <source>
        <dbReference type="EMBL" id="KAG9333177.1"/>
    </source>
</evidence>
<gene>
    <name evidence="2" type="ORF">JZ751_013384</name>
    <name evidence="1" type="ORF">JZ751_027124</name>
</gene>
<organism evidence="1 3">
    <name type="scientific">Albula glossodonta</name>
    <name type="common">roundjaw bonefish</name>
    <dbReference type="NCBI Taxonomy" id="121402"/>
    <lineage>
        <taxon>Eukaryota</taxon>
        <taxon>Metazoa</taxon>
        <taxon>Chordata</taxon>
        <taxon>Craniata</taxon>
        <taxon>Vertebrata</taxon>
        <taxon>Euteleostomi</taxon>
        <taxon>Actinopterygii</taxon>
        <taxon>Neopterygii</taxon>
        <taxon>Teleostei</taxon>
        <taxon>Albuliformes</taxon>
        <taxon>Albulidae</taxon>
        <taxon>Albula</taxon>
    </lineage>
</organism>
<proteinExistence type="predicted"/>
<dbReference type="EMBL" id="JAFBMS010000726">
    <property type="protein sequence ID" value="KAG9330154.1"/>
    <property type="molecule type" value="Genomic_DNA"/>
</dbReference>
<accession>A0A8T2MPV5</accession>
<comment type="caution">
    <text evidence="1">The sequence shown here is derived from an EMBL/GenBank/DDBJ whole genome shotgun (WGS) entry which is preliminary data.</text>
</comment>